<dbReference type="SMART" id="SM00388">
    <property type="entry name" value="HisKA"/>
    <property type="match status" value="1"/>
</dbReference>
<dbReference type="SUPFAM" id="SSF55874">
    <property type="entry name" value="ATPase domain of HSP90 chaperone/DNA topoisomerase II/histidine kinase"/>
    <property type="match status" value="1"/>
</dbReference>
<dbReference type="Proteomes" id="UP000199068">
    <property type="component" value="Unassembled WGS sequence"/>
</dbReference>
<evidence type="ECO:0000313" key="10">
    <source>
        <dbReference type="EMBL" id="SDL24520.1"/>
    </source>
</evidence>
<keyword evidence="4" id="KW-0808">Transferase</keyword>
<sequence length="568" mass="65262">MKQFLDNLDTCVIILDKQLDPVLCNEKLLNKLEINSEDILDIKIVIDGKEEKNIISEIIEESKKIKKLKLAIRLITSKKTIELESKIVEDTFLDKDVIIIFSDNVKVINFNENVENTTIEKSIKKEIDKTAKCIERLNKLLDNLEEGKDVSKLIKAQDLKKDIEVMLGEIYKSKLIKKDFELLLGISVDLVGSMAINGQIKTSTKAWSKCLGWSEKELLNFNILDLVHEKDKDDFINILISSDEEVKTIENKIRCKNNTYKCFRWRIKLIKERETFAFTIRDITKDVEEQEKRKQLEEAIALESIKNEFFANMSHEFKTPLNIILGTMQLITKSYSDDNIVCNNNFDLDKYLKLIKQNSYRLLRLVNNLIDMTRIDNGYYEIKLANHDIVKVVEDITLSVAQYIEGNGINLIFDTNYEEYIVACDPEKIERILLNLLSNSIKYTKQGGYIYVNLNIDKHNINISVKDNGEGIVEEKLPIIFNRFVQGNHILARPCEGSGIGLSLVKSLVEMHDGNINVESKVGVGTEFKFDIPNKKIDVNEYQSTISSSAESSKIEKCNIEFSDIYGV</sequence>
<dbReference type="InterPro" id="IPR000014">
    <property type="entry name" value="PAS"/>
</dbReference>
<keyword evidence="8" id="KW-0902">Two-component regulatory system</keyword>
<dbReference type="Pfam" id="PF02518">
    <property type="entry name" value="HATPase_c"/>
    <property type="match status" value="1"/>
</dbReference>
<evidence type="ECO:0000256" key="4">
    <source>
        <dbReference type="ARBA" id="ARBA00022679"/>
    </source>
</evidence>
<dbReference type="Gene3D" id="3.30.565.10">
    <property type="entry name" value="Histidine kinase-like ATPase, C-terminal domain"/>
    <property type="match status" value="1"/>
</dbReference>
<protein>
    <recommendedName>
        <fullName evidence="2">histidine kinase</fullName>
        <ecNumber evidence="2">2.7.13.3</ecNumber>
    </recommendedName>
</protein>
<dbReference type="InterPro" id="IPR013767">
    <property type="entry name" value="PAS_fold"/>
</dbReference>
<evidence type="ECO:0000313" key="11">
    <source>
        <dbReference type="Proteomes" id="UP000199068"/>
    </source>
</evidence>
<keyword evidence="3" id="KW-0597">Phosphoprotein</keyword>
<dbReference type="InterPro" id="IPR036097">
    <property type="entry name" value="HisK_dim/P_sf"/>
</dbReference>
<dbReference type="STRING" id="1121325.SAMN04515677_101250"/>
<dbReference type="EC" id="2.7.13.3" evidence="2"/>
<evidence type="ECO:0000256" key="3">
    <source>
        <dbReference type="ARBA" id="ARBA00022553"/>
    </source>
</evidence>
<dbReference type="GO" id="GO:0000155">
    <property type="term" value="F:phosphorelay sensor kinase activity"/>
    <property type="evidence" value="ECO:0007669"/>
    <property type="project" value="InterPro"/>
</dbReference>
<accession>A0A1G9IH21</accession>
<dbReference type="EMBL" id="FNGW01000001">
    <property type="protein sequence ID" value="SDL24520.1"/>
    <property type="molecule type" value="Genomic_DNA"/>
</dbReference>
<keyword evidence="6" id="KW-0418">Kinase</keyword>
<organism evidence="10 11">
    <name type="scientific">Romboutsia lituseburensis DSM 797</name>
    <dbReference type="NCBI Taxonomy" id="1121325"/>
    <lineage>
        <taxon>Bacteria</taxon>
        <taxon>Bacillati</taxon>
        <taxon>Bacillota</taxon>
        <taxon>Clostridia</taxon>
        <taxon>Peptostreptococcales</taxon>
        <taxon>Peptostreptococcaceae</taxon>
        <taxon>Romboutsia</taxon>
    </lineage>
</organism>
<dbReference type="SUPFAM" id="SSF47384">
    <property type="entry name" value="Homodimeric domain of signal transducing histidine kinase"/>
    <property type="match status" value="1"/>
</dbReference>
<dbReference type="FunFam" id="3.30.565.10:FF:000037">
    <property type="entry name" value="Hybrid sensor histidine kinase/response regulator"/>
    <property type="match status" value="1"/>
</dbReference>
<evidence type="ECO:0000256" key="1">
    <source>
        <dbReference type="ARBA" id="ARBA00000085"/>
    </source>
</evidence>
<dbReference type="Pfam" id="PF00512">
    <property type="entry name" value="HisKA"/>
    <property type="match status" value="1"/>
</dbReference>
<evidence type="ECO:0000259" key="9">
    <source>
        <dbReference type="PROSITE" id="PS50109"/>
    </source>
</evidence>
<keyword evidence="11" id="KW-1185">Reference proteome</keyword>
<dbReference type="InterPro" id="IPR003661">
    <property type="entry name" value="HisK_dim/P_dom"/>
</dbReference>
<evidence type="ECO:0000256" key="7">
    <source>
        <dbReference type="ARBA" id="ARBA00022840"/>
    </source>
</evidence>
<dbReference type="Gene3D" id="1.10.287.130">
    <property type="match status" value="1"/>
</dbReference>
<dbReference type="InterPro" id="IPR035965">
    <property type="entry name" value="PAS-like_dom_sf"/>
</dbReference>
<dbReference type="InterPro" id="IPR036890">
    <property type="entry name" value="HATPase_C_sf"/>
</dbReference>
<dbReference type="InterPro" id="IPR004358">
    <property type="entry name" value="Sig_transdc_His_kin-like_C"/>
</dbReference>
<dbReference type="GO" id="GO:0005524">
    <property type="term" value="F:ATP binding"/>
    <property type="evidence" value="ECO:0007669"/>
    <property type="project" value="UniProtKB-KW"/>
</dbReference>
<dbReference type="CDD" id="cd00082">
    <property type="entry name" value="HisKA"/>
    <property type="match status" value="1"/>
</dbReference>
<name>A0A1G9IH21_9FIRM</name>
<dbReference type="Pfam" id="PF00989">
    <property type="entry name" value="PAS"/>
    <property type="match status" value="1"/>
</dbReference>
<dbReference type="AlphaFoldDB" id="A0A1G9IH21"/>
<dbReference type="SMART" id="SM00387">
    <property type="entry name" value="HATPase_c"/>
    <property type="match status" value="1"/>
</dbReference>
<dbReference type="InterPro" id="IPR005467">
    <property type="entry name" value="His_kinase_dom"/>
</dbReference>
<dbReference type="PRINTS" id="PR00344">
    <property type="entry name" value="BCTRLSENSOR"/>
</dbReference>
<keyword evidence="5" id="KW-0547">Nucleotide-binding</keyword>
<dbReference type="SUPFAM" id="SSF55785">
    <property type="entry name" value="PYP-like sensor domain (PAS domain)"/>
    <property type="match status" value="1"/>
</dbReference>
<dbReference type="PANTHER" id="PTHR43047">
    <property type="entry name" value="TWO-COMPONENT HISTIDINE PROTEIN KINASE"/>
    <property type="match status" value="1"/>
</dbReference>
<dbReference type="GO" id="GO:0006355">
    <property type="term" value="P:regulation of DNA-templated transcription"/>
    <property type="evidence" value="ECO:0007669"/>
    <property type="project" value="InterPro"/>
</dbReference>
<keyword evidence="7" id="KW-0067">ATP-binding</keyword>
<dbReference type="RefSeq" id="WP_092722061.1">
    <property type="nucleotide sequence ID" value="NZ_FNGW01000001.1"/>
</dbReference>
<dbReference type="InterPro" id="IPR003594">
    <property type="entry name" value="HATPase_dom"/>
</dbReference>
<evidence type="ECO:0000256" key="5">
    <source>
        <dbReference type="ARBA" id="ARBA00022741"/>
    </source>
</evidence>
<dbReference type="PANTHER" id="PTHR43047:SF72">
    <property type="entry name" value="OSMOSENSING HISTIDINE PROTEIN KINASE SLN1"/>
    <property type="match status" value="1"/>
</dbReference>
<dbReference type="PROSITE" id="PS50109">
    <property type="entry name" value="HIS_KIN"/>
    <property type="match status" value="1"/>
</dbReference>
<dbReference type="CDD" id="cd00130">
    <property type="entry name" value="PAS"/>
    <property type="match status" value="1"/>
</dbReference>
<evidence type="ECO:0000256" key="8">
    <source>
        <dbReference type="ARBA" id="ARBA00023012"/>
    </source>
</evidence>
<dbReference type="GO" id="GO:0005886">
    <property type="term" value="C:plasma membrane"/>
    <property type="evidence" value="ECO:0007669"/>
    <property type="project" value="TreeGrafter"/>
</dbReference>
<dbReference type="NCBIfam" id="TIGR00229">
    <property type="entry name" value="sensory_box"/>
    <property type="match status" value="1"/>
</dbReference>
<evidence type="ECO:0000256" key="6">
    <source>
        <dbReference type="ARBA" id="ARBA00022777"/>
    </source>
</evidence>
<dbReference type="Gene3D" id="3.30.450.20">
    <property type="entry name" value="PAS domain"/>
    <property type="match status" value="1"/>
</dbReference>
<gene>
    <name evidence="10" type="ORF">SAMN04515677_101250</name>
</gene>
<reference evidence="10 11" key="1">
    <citation type="submission" date="2016-10" db="EMBL/GenBank/DDBJ databases">
        <authorList>
            <person name="de Groot N.N."/>
        </authorList>
    </citation>
    <scope>NUCLEOTIDE SEQUENCE [LARGE SCALE GENOMIC DNA]</scope>
    <source>
        <strain evidence="10 11">DSM 797</strain>
    </source>
</reference>
<evidence type="ECO:0000256" key="2">
    <source>
        <dbReference type="ARBA" id="ARBA00012438"/>
    </source>
</evidence>
<comment type="catalytic activity">
    <reaction evidence="1">
        <text>ATP + protein L-histidine = ADP + protein N-phospho-L-histidine.</text>
        <dbReference type="EC" id="2.7.13.3"/>
    </reaction>
</comment>
<proteinExistence type="predicted"/>
<dbReference type="GO" id="GO:0009927">
    <property type="term" value="F:histidine phosphotransfer kinase activity"/>
    <property type="evidence" value="ECO:0007669"/>
    <property type="project" value="TreeGrafter"/>
</dbReference>
<feature type="domain" description="Histidine kinase" evidence="9">
    <location>
        <begin position="312"/>
        <end position="536"/>
    </location>
</feature>